<proteinExistence type="inferred from homology"/>
<dbReference type="SUPFAM" id="SSF48150">
    <property type="entry name" value="DNA-glycosylase"/>
    <property type="match status" value="1"/>
</dbReference>
<keyword evidence="2 10" id="KW-0004">4Fe-4S</keyword>
<keyword evidence="4 10" id="KW-0227">DNA damage</keyword>
<evidence type="ECO:0000256" key="3">
    <source>
        <dbReference type="ARBA" id="ARBA00022723"/>
    </source>
</evidence>
<dbReference type="InterPro" id="IPR000445">
    <property type="entry name" value="HhH_motif"/>
</dbReference>
<sequence>MAIKKIKPATKKEIEEIKSIFLQHYPESLTELNYKNIYELLIAVMLSAQCTDKRVNIISPALFEAYPNPIALANADLDEVKSYINSCSFFTNKAKNLIKMAQSIMENYNGEIPAQRDELVKLAGVGQKTANVVMIEYFGANLMAVDTHVFRVAHRLGLSADKTALKTEETLSKKFKTDLHLLHQAMVLFGRYKCKAVKPECEGCFMEKHCRTSETFKV</sequence>
<dbReference type="EMBL" id="CACVAR010000095">
    <property type="protein sequence ID" value="CAA6801956.1"/>
    <property type="molecule type" value="Genomic_DNA"/>
</dbReference>
<dbReference type="InterPro" id="IPR003265">
    <property type="entry name" value="HhH-GPD_domain"/>
</dbReference>
<evidence type="ECO:0000256" key="6">
    <source>
        <dbReference type="ARBA" id="ARBA00023004"/>
    </source>
</evidence>
<gene>
    <name evidence="10" type="primary">nth</name>
    <name evidence="12" type="ORF">HELGO_WM33664</name>
</gene>
<dbReference type="GO" id="GO:0046872">
    <property type="term" value="F:metal ion binding"/>
    <property type="evidence" value="ECO:0007669"/>
    <property type="project" value="UniProtKB-KW"/>
</dbReference>
<accession>A0A6S6S6Q6</accession>
<dbReference type="FunFam" id="1.10.340.30:FF:000001">
    <property type="entry name" value="Endonuclease III"/>
    <property type="match status" value="1"/>
</dbReference>
<evidence type="ECO:0000256" key="10">
    <source>
        <dbReference type="HAMAP-Rule" id="MF_00942"/>
    </source>
</evidence>
<comment type="function">
    <text evidence="10">DNA repair enzyme that has both DNA N-glycosylase activity and AP-lyase activity. The DNA N-glycosylase activity releases various damaged pyrimidines from DNA by cleaving the N-glycosidic bond, leaving an AP (apurinic/apyrimidinic) site. The AP-lyase activity cleaves the phosphodiester bond 3' to the AP site by a beta-elimination, leaving a 3'-terminal unsaturated sugar and a product with a terminal 5'-phosphate.</text>
</comment>
<dbReference type="PANTHER" id="PTHR10359">
    <property type="entry name" value="A/G-SPECIFIC ADENINE GLYCOSYLASE/ENDONUCLEASE III"/>
    <property type="match status" value="1"/>
</dbReference>
<keyword evidence="9 10" id="KW-0326">Glycosidase</keyword>
<dbReference type="InterPro" id="IPR023170">
    <property type="entry name" value="HhH_base_excis_C"/>
</dbReference>
<evidence type="ECO:0000256" key="5">
    <source>
        <dbReference type="ARBA" id="ARBA00022801"/>
    </source>
</evidence>
<name>A0A6S6S6Q6_9BACT</name>
<dbReference type="GO" id="GO:0051539">
    <property type="term" value="F:4 iron, 4 sulfur cluster binding"/>
    <property type="evidence" value="ECO:0007669"/>
    <property type="project" value="UniProtKB-UniRule"/>
</dbReference>
<dbReference type="Gene3D" id="1.10.1670.10">
    <property type="entry name" value="Helix-hairpin-Helix base-excision DNA repair enzymes (C-terminal)"/>
    <property type="match status" value="1"/>
</dbReference>
<keyword evidence="3 10" id="KW-0479">Metal-binding</keyword>
<evidence type="ECO:0000259" key="11">
    <source>
        <dbReference type="SMART" id="SM00478"/>
    </source>
</evidence>
<keyword evidence="7 10" id="KW-0411">Iron-sulfur</keyword>
<comment type="cofactor">
    <cofactor evidence="10">
        <name>[4Fe-4S] cluster</name>
        <dbReference type="ChEBI" id="CHEBI:49883"/>
    </cofactor>
    <text evidence="10">Binds 1 [4Fe-4S] cluster.</text>
</comment>
<evidence type="ECO:0000256" key="8">
    <source>
        <dbReference type="ARBA" id="ARBA00023204"/>
    </source>
</evidence>
<dbReference type="GO" id="GO:0019104">
    <property type="term" value="F:DNA N-glycosylase activity"/>
    <property type="evidence" value="ECO:0007669"/>
    <property type="project" value="UniProtKB-UniRule"/>
</dbReference>
<feature type="domain" description="HhH-GPD" evidence="11">
    <location>
        <begin position="46"/>
        <end position="192"/>
    </location>
</feature>
<dbReference type="Pfam" id="PF00730">
    <property type="entry name" value="HhH-GPD"/>
    <property type="match status" value="1"/>
</dbReference>
<keyword evidence="10" id="KW-0238">DNA-binding</keyword>
<evidence type="ECO:0000256" key="9">
    <source>
        <dbReference type="ARBA" id="ARBA00023295"/>
    </source>
</evidence>
<dbReference type="HAMAP" id="MF_00942">
    <property type="entry name" value="Nth"/>
    <property type="match status" value="1"/>
</dbReference>
<dbReference type="GO" id="GO:0003677">
    <property type="term" value="F:DNA binding"/>
    <property type="evidence" value="ECO:0007669"/>
    <property type="project" value="UniProtKB-UniRule"/>
</dbReference>
<comment type="catalytic activity">
    <reaction evidence="10">
        <text>2'-deoxyribonucleotide-(2'-deoxyribose 5'-phosphate)-2'-deoxyribonucleotide-DNA = a 3'-end 2'-deoxyribonucleotide-(2,3-dehydro-2,3-deoxyribose 5'-phosphate)-DNA + a 5'-end 5'-phospho-2'-deoxyribonucleoside-DNA + H(+)</text>
        <dbReference type="Rhea" id="RHEA:66592"/>
        <dbReference type="Rhea" id="RHEA-COMP:13180"/>
        <dbReference type="Rhea" id="RHEA-COMP:16897"/>
        <dbReference type="Rhea" id="RHEA-COMP:17067"/>
        <dbReference type="ChEBI" id="CHEBI:15378"/>
        <dbReference type="ChEBI" id="CHEBI:136412"/>
        <dbReference type="ChEBI" id="CHEBI:157695"/>
        <dbReference type="ChEBI" id="CHEBI:167181"/>
        <dbReference type="EC" id="4.2.99.18"/>
    </reaction>
</comment>
<protein>
    <recommendedName>
        <fullName evidence="10">Endonuclease III</fullName>
        <ecNumber evidence="10">4.2.99.18</ecNumber>
    </recommendedName>
    <alternativeName>
        <fullName evidence="10">DNA-(apurinic or apyrimidinic site) lyase</fullName>
    </alternativeName>
</protein>
<dbReference type="Gene3D" id="1.10.340.30">
    <property type="entry name" value="Hypothetical protein, domain 2"/>
    <property type="match status" value="1"/>
</dbReference>
<dbReference type="NCBIfam" id="TIGR01083">
    <property type="entry name" value="nth"/>
    <property type="match status" value="1"/>
</dbReference>
<comment type="similarity">
    <text evidence="1 10">Belongs to the Nth/MutY family.</text>
</comment>
<evidence type="ECO:0000256" key="2">
    <source>
        <dbReference type="ARBA" id="ARBA00022485"/>
    </source>
</evidence>
<evidence type="ECO:0000313" key="12">
    <source>
        <dbReference type="EMBL" id="CAA6801956.1"/>
    </source>
</evidence>
<keyword evidence="6 10" id="KW-0408">Iron</keyword>
<evidence type="ECO:0000256" key="4">
    <source>
        <dbReference type="ARBA" id="ARBA00022763"/>
    </source>
</evidence>
<keyword evidence="12" id="KW-0255">Endonuclease</keyword>
<keyword evidence="5 10" id="KW-0378">Hydrolase</keyword>
<dbReference type="InterPro" id="IPR011257">
    <property type="entry name" value="DNA_glycosylase"/>
</dbReference>
<keyword evidence="10 12" id="KW-0456">Lyase</keyword>
<evidence type="ECO:0000256" key="1">
    <source>
        <dbReference type="ARBA" id="ARBA00008343"/>
    </source>
</evidence>
<reference evidence="12" key="1">
    <citation type="submission" date="2020-01" db="EMBL/GenBank/DDBJ databases">
        <authorList>
            <person name="Meier V. D."/>
            <person name="Meier V D."/>
        </authorList>
    </citation>
    <scope>NUCLEOTIDE SEQUENCE</scope>
    <source>
        <strain evidence="12">HLG_WM_MAG_03</strain>
    </source>
</reference>
<dbReference type="GO" id="GO:0006285">
    <property type="term" value="P:base-excision repair, AP site formation"/>
    <property type="evidence" value="ECO:0007669"/>
    <property type="project" value="TreeGrafter"/>
</dbReference>
<feature type="binding site" evidence="10">
    <location>
        <position position="194"/>
    </location>
    <ligand>
        <name>[4Fe-4S] cluster</name>
        <dbReference type="ChEBI" id="CHEBI:49883"/>
    </ligand>
</feature>
<feature type="binding site" evidence="10">
    <location>
        <position position="210"/>
    </location>
    <ligand>
        <name>[4Fe-4S] cluster</name>
        <dbReference type="ChEBI" id="CHEBI:49883"/>
    </ligand>
</feature>
<dbReference type="Pfam" id="PF00633">
    <property type="entry name" value="HHH"/>
    <property type="match status" value="1"/>
</dbReference>
<evidence type="ECO:0000256" key="7">
    <source>
        <dbReference type="ARBA" id="ARBA00023014"/>
    </source>
</evidence>
<dbReference type="InterPro" id="IPR005759">
    <property type="entry name" value="Nth"/>
</dbReference>
<dbReference type="PANTHER" id="PTHR10359:SF18">
    <property type="entry name" value="ENDONUCLEASE III"/>
    <property type="match status" value="1"/>
</dbReference>
<dbReference type="CDD" id="cd00056">
    <property type="entry name" value="ENDO3c"/>
    <property type="match status" value="1"/>
</dbReference>
<dbReference type="PIRSF" id="PIRSF001435">
    <property type="entry name" value="Nth"/>
    <property type="match status" value="1"/>
</dbReference>
<feature type="binding site" evidence="10">
    <location>
        <position position="204"/>
    </location>
    <ligand>
        <name>[4Fe-4S] cluster</name>
        <dbReference type="ChEBI" id="CHEBI:49883"/>
    </ligand>
</feature>
<dbReference type="SMART" id="SM00478">
    <property type="entry name" value="ENDO3c"/>
    <property type="match status" value="1"/>
</dbReference>
<organism evidence="12">
    <name type="scientific">uncultured Sulfurovum sp</name>
    <dbReference type="NCBI Taxonomy" id="269237"/>
    <lineage>
        <taxon>Bacteria</taxon>
        <taxon>Pseudomonadati</taxon>
        <taxon>Campylobacterota</taxon>
        <taxon>Epsilonproteobacteria</taxon>
        <taxon>Campylobacterales</taxon>
        <taxon>Sulfurovaceae</taxon>
        <taxon>Sulfurovum</taxon>
        <taxon>environmental samples</taxon>
    </lineage>
</organism>
<feature type="binding site" evidence="10">
    <location>
        <position position="201"/>
    </location>
    <ligand>
        <name>[4Fe-4S] cluster</name>
        <dbReference type="ChEBI" id="CHEBI:49883"/>
    </ligand>
</feature>
<keyword evidence="12" id="KW-0540">Nuclease</keyword>
<dbReference type="AlphaFoldDB" id="A0A6S6S6Q6"/>
<dbReference type="GO" id="GO:0140078">
    <property type="term" value="F:class I DNA-(apurinic or apyrimidinic site) endonuclease activity"/>
    <property type="evidence" value="ECO:0007669"/>
    <property type="project" value="UniProtKB-EC"/>
</dbReference>
<keyword evidence="8 10" id="KW-0234">DNA repair</keyword>
<dbReference type="EC" id="4.2.99.18" evidence="10"/>